<dbReference type="Proteomes" id="UP000027822">
    <property type="component" value="Unassembled WGS sequence"/>
</dbReference>
<evidence type="ECO:0000313" key="1">
    <source>
        <dbReference type="EMBL" id="KEK18560.1"/>
    </source>
</evidence>
<sequence length="338" mass="38420">MASNKFISNISISVPSNQKLSEIILHNKNNQPLHPEKQKRLHPLFALNREYGINNDSPIKNDLNFLSKKIPVSFEKTSSDLGVNSLKKLLEITPASRPSYLTYCQETNEPSIYLTPALKLKKLLKLKSTIPFSIGYQGSAAFTGALSLLDNLHHNTDSNKYSIITTTDQVCMPQTRFFLSTYPKGDCSTSSIFSYDTGQYKVLNYCTHSFPIPGNPLEWNHSDYMDFETQLLSCTYDLLTDWIAKHNIQWVIIQNLSERFVNNLENFFEGTPCTLFKRFIAKECNLLTSDCLVSLKDAEAKQVFNINDNILLLQAGPLSHIGLVLLKKEKDDDFVYLK</sequence>
<dbReference type="EMBL" id="JOTN01000013">
    <property type="protein sequence ID" value="KEK18560.1"/>
    <property type="molecule type" value="Genomic_DNA"/>
</dbReference>
<proteinExistence type="predicted"/>
<dbReference type="OrthoDB" id="2653380at2"/>
<protein>
    <recommendedName>
        <fullName evidence="3">3-oxoacyl-ACP synthase</fullName>
    </recommendedName>
</protein>
<accession>A0A073JW90</accession>
<organism evidence="1 2">
    <name type="scientific">Bacillus manliponensis</name>
    <dbReference type="NCBI Taxonomy" id="574376"/>
    <lineage>
        <taxon>Bacteria</taxon>
        <taxon>Bacillati</taxon>
        <taxon>Bacillota</taxon>
        <taxon>Bacilli</taxon>
        <taxon>Bacillales</taxon>
        <taxon>Bacillaceae</taxon>
        <taxon>Bacillus</taxon>
        <taxon>Bacillus cereus group</taxon>
    </lineage>
</organism>
<evidence type="ECO:0000313" key="2">
    <source>
        <dbReference type="Proteomes" id="UP000027822"/>
    </source>
</evidence>
<keyword evidence="2" id="KW-1185">Reference proteome</keyword>
<name>A0A073JW90_9BACI</name>
<reference evidence="1 2" key="1">
    <citation type="submission" date="2014-06" db="EMBL/GenBank/DDBJ databases">
        <title>Draft genome sequence of Bacillus manliponensis JCM 15802 (MCCC 1A00708).</title>
        <authorList>
            <person name="Lai Q."/>
            <person name="Liu Y."/>
            <person name="Shao Z."/>
        </authorList>
    </citation>
    <scope>NUCLEOTIDE SEQUENCE [LARGE SCALE GENOMIC DNA]</scope>
    <source>
        <strain evidence="1 2">JCM 15802</strain>
    </source>
</reference>
<dbReference type="RefSeq" id="WP_034640604.1">
    <property type="nucleotide sequence ID" value="NZ_CBCSJC010000014.1"/>
</dbReference>
<gene>
    <name evidence="1" type="ORF">BAMA_04645</name>
</gene>
<dbReference type="AlphaFoldDB" id="A0A073JW90"/>
<comment type="caution">
    <text evidence="1">The sequence shown here is derived from an EMBL/GenBank/DDBJ whole genome shotgun (WGS) entry which is preliminary data.</text>
</comment>
<dbReference type="STRING" id="574376.BAMA_04645"/>
<evidence type="ECO:0008006" key="3">
    <source>
        <dbReference type="Google" id="ProtNLM"/>
    </source>
</evidence>